<feature type="domain" description="Methyltransferase" evidence="1">
    <location>
        <begin position="60"/>
        <end position="162"/>
    </location>
</feature>
<dbReference type="EMBL" id="CP000505">
    <property type="protein sequence ID" value="ABL78783.1"/>
    <property type="molecule type" value="Genomic_DNA"/>
</dbReference>
<dbReference type="GO" id="GO:0008168">
    <property type="term" value="F:methyltransferase activity"/>
    <property type="evidence" value="ECO:0007669"/>
    <property type="project" value="UniProtKB-KW"/>
</dbReference>
<dbReference type="HOGENOM" id="CLU_084121_0_0_2"/>
<accession>A1S003</accession>
<dbReference type="KEGG" id="tpe:Tpen_1386"/>
<evidence type="ECO:0000313" key="3">
    <source>
        <dbReference type="Proteomes" id="UP000000641"/>
    </source>
</evidence>
<dbReference type="Gene3D" id="3.40.50.150">
    <property type="entry name" value="Vaccinia Virus protein VP39"/>
    <property type="match status" value="1"/>
</dbReference>
<gene>
    <name evidence="2" type="ordered locus">Tpen_1386</name>
</gene>
<dbReference type="RefSeq" id="WP_011753048.1">
    <property type="nucleotide sequence ID" value="NC_008698.1"/>
</dbReference>
<dbReference type="SUPFAM" id="SSF53335">
    <property type="entry name" value="S-adenosyl-L-methionine-dependent methyltransferases"/>
    <property type="match status" value="1"/>
</dbReference>
<reference evidence="3" key="1">
    <citation type="journal article" date="2008" name="J. Bacteriol.">
        <title>Genome sequence of Thermofilum pendens reveals an exceptional loss of biosynthetic pathways without genome reduction.</title>
        <authorList>
            <person name="Anderson I."/>
            <person name="Rodriguez J."/>
            <person name="Susanti D."/>
            <person name="Porat I."/>
            <person name="Reich C."/>
            <person name="Ulrich L.E."/>
            <person name="Elkins J.G."/>
            <person name="Mavromatis K."/>
            <person name="Lykidis A."/>
            <person name="Kim E."/>
            <person name="Thompson L.S."/>
            <person name="Nolan M."/>
            <person name="Land M."/>
            <person name="Copeland A."/>
            <person name="Lapidus A."/>
            <person name="Lucas S."/>
            <person name="Detter C."/>
            <person name="Zhulin I.B."/>
            <person name="Olsen G.J."/>
            <person name="Whitman W."/>
            <person name="Mukhopadhyay B."/>
            <person name="Bristow J."/>
            <person name="Kyrpides N."/>
        </authorList>
    </citation>
    <scope>NUCLEOTIDE SEQUENCE [LARGE SCALE GENOMIC DNA]</scope>
    <source>
        <strain evidence="3">DSM 2475 / Hrk 5</strain>
    </source>
</reference>
<dbReference type="STRING" id="368408.Tpen_1386"/>
<dbReference type="InterPro" id="IPR041698">
    <property type="entry name" value="Methyltransf_25"/>
</dbReference>
<dbReference type="Proteomes" id="UP000000641">
    <property type="component" value="Chromosome"/>
</dbReference>
<dbReference type="AlphaFoldDB" id="A1S003"/>
<protein>
    <submittedName>
        <fullName evidence="2">Methyltransferase type 12</fullName>
    </submittedName>
</protein>
<keyword evidence="2" id="KW-0489">Methyltransferase</keyword>
<sequence>MVGAESLGESLSRFYEVFPWPEDPLSPEGRARYEAALSFFRGLLEHEWLTGIAGKRRLSVVDVCSGAGLGGVALAKAFTERGLEVELVLVDLRREALELARRFSEAELGSPAETYVLDARELHALGRRFDVALVYGLTTPHFDAFDAARVYSSIAESLADDGVLLVEENDRFYGLIVLGGYREVFYEGDERRGALSVQVGYDSLRGVVRRMHVDLSTGKRAVGETRYWDLAGTLALVWLFFEDVDFARYPGKPRTGIVIAKKPRRKLRPDELGLPTVLRKLQAQ</sequence>
<organism evidence="2 3">
    <name type="scientific">Thermofilum pendens (strain DSM 2475 / Hrk 5)</name>
    <dbReference type="NCBI Taxonomy" id="368408"/>
    <lineage>
        <taxon>Archaea</taxon>
        <taxon>Thermoproteota</taxon>
        <taxon>Thermoprotei</taxon>
        <taxon>Thermofilales</taxon>
        <taxon>Thermofilaceae</taxon>
        <taxon>Thermofilum</taxon>
    </lineage>
</organism>
<dbReference type="GO" id="GO:0032259">
    <property type="term" value="P:methylation"/>
    <property type="evidence" value="ECO:0007669"/>
    <property type="project" value="UniProtKB-KW"/>
</dbReference>
<dbReference type="OrthoDB" id="84950at2157"/>
<dbReference type="InterPro" id="IPR029063">
    <property type="entry name" value="SAM-dependent_MTases_sf"/>
</dbReference>
<proteinExistence type="predicted"/>
<keyword evidence="3" id="KW-1185">Reference proteome</keyword>
<dbReference type="GeneID" id="4600669"/>
<dbReference type="eggNOG" id="arCOG01790">
    <property type="taxonomic scope" value="Archaea"/>
</dbReference>
<keyword evidence="2" id="KW-0808">Transferase</keyword>
<evidence type="ECO:0000259" key="1">
    <source>
        <dbReference type="Pfam" id="PF13649"/>
    </source>
</evidence>
<dbReference type="EnsemblBacteria" id="ABL78783">
    <property type="protein sequence ID" value="ABL78783"/>
    <property type="gene ID" value="Tpen_1386"/>
</dbReference>
<name>A1S003_THEPD</name>
<dbReference type="CDD" id="cd02440">
    <property type="entry name" value="AdoMet_MTases"/>
    <property type="match status" value="1"/>
</dbReference>
<evidence type="ECO:0000313" key="2">
    <source>
        <dbReference type="EMBL" id="ABL78783.1"/>
    </source>
</evidence>
<dbReference type="Pfam" id="PF13649">
    <property type="entry name" value="Methyltransf_25"/>
    <property type="match status" value="1"/>
</dbReference>